<sequence length="253" mass="28681">MTNCLRKVITRTDHKCCIDESKLIGCNFCQKNCRYDAIVRHKVPCANDCPMEALSKIHQRYSQINQEKSFIAEDARLGSSYDCHFAPAVFGQFPASQHHLRNACLKCGFSDMVEVSLGADTTSLTEAAEFLEHVGTGAQPVLMTSCCSAWVRAVRIHVPKLLSFLSDMVSPMKYTGDMLKARDPDCFTVFLGHFRKDAGSFRRVRGQLINHAEGRQKHRSNVQRRNILMVRAGGRDRDCVEFYPEDGEYDCFR</sequence>
<reference evidence="3 4" key="1">
    <citation type="journal article" date="2022" name="bioRxiv">
        <title>Genomics of Preaxostyla Flagellates Illuminates Evolutionary Transitions and the Path Towards Mitochondrial Loss.</title>
        <authorList>
            <person name="Novak L.V.F."/>
            <person name="Treitli S.C."/>
            <person name="Pyrih J."/>
            <person name="Halakuc P."/>
            <person name="Pipaliya S.V."/>
            <person name="Vacek V."/>
            <person name="Brzon O."/>
            <person name="Soukal P."/>
            <person name="Eme L."/>
            <person name="Dacks J.B."/>
            <person name="Karnkowska A."/>
            <person name="Elias M."/>
            <person name="Hampl V."/>
        </authorList>
    </citation>
    <scope>NUCLEOTIDE SEQUENCE [LARGE SCALE GENOMIC DNA]</scope>
    <source>
        <strain evidence="3">NAU3</strain>
        <tissue evidence="3">Gut</tissue>
    </source>
</reference>
<evidence type="ECO:0000259" key="2">
    <source>
        <dbReference type="PROSITE" id="PS51379"/>
    </source>
</evidence>
<organism evidence="3 4">
    <name type="scientific">Blattamonas nauphoetae</name>
    <dbReference type="NCBI Taxonomy" id="2049346"/>
    <lineage>
        <taxon>Eukaryota</taxon>
        <taxon>Metamonada</taxon>
        <taxon>Preaxostyla</taxon>
        <taxon>Oxymonadida</taxon>
        <taxon>Blattamonas</taxon>
    </lineage>
</organism>
<comment type="caution">
    <text evidence="3">The sequence shown here is derived from an EMBL/GenBank/DDBJ whole genome shotgun (WGS) entry which is preliminary data.</text>
</comment>
<dbReference type="SUPFAM" id="SSF53920">
    <property type="entry name" value="Fe-only hydrogenase"/>
    <property type="match status" value="1"/>
</dbReference>
<dbReference type="InterPro" id="IPR004108">
    <property type="entry name" value="Fe_hydrogenase_lsu_C"/>
</dbReference>
<dbReference type="Pfam" id="PF02906">
    <property type="entry name" value="Fe_hyd_lg_C"/>
    <property type="match status" value="1"/>
</dbReference>
<evidence type="ECO:0000313" key="3">
    <source>
        <dbReference type="EMBL" id="KAK2951139.1"/>
    </source>
</evidence>
<dbReference type="EMBL" id="JARBJD010000123">
    <property type="protein sequence ID" value="KAK2951139.1"/>
    <property type="molecule type" value="Genomic_DNA"/>
</dbReference>
<feature type="domain" description="4Fe-4S ferredoxin-type" evidence="2">
    <location>
        <begin position="14"/>
        <end position="43"/>
    </location>
</feature>
<dbReference type="SUPFAM" id="SSF54862">
    <property type="entry name" value="4Fe-4S ferredoxins"/>
    <property type="match status" value="1"/>
</dbReference>
<dbReference type="Proteomes" id="UP001281761">
    <property type="component" value="Unassembled WGS sequence"/>
</dbReference>
<gene>
    <name evidence="3" type="ORF">BLNAU_13877</name>
</gene>
<dbReference type="Gene3D" id="3.40.950.10">
    <property type="entry name" value="Fe-only Hydrogenase (Larger Subunit), Chain L, domain 3"/>
    <property type="match status" value="1"/>
</dbReference>
<name>A0ABQ9XHG4_9EUKA</name>
<evidence type="ECO:0000313" key="4">
    <source>
        <dbReference type="Proteomes" id="UP001281761"/>
    </source>
</evidence>
<dbReference type="InterPro" id="IPR009016">
    <property type="entry name" value="Fe_hydrogenase"/>
</dbReference>
<keyword evidence="4" id="KW-1185">Reference proteome</keyword>
<dbReference type="PROSITE" id="PS51379">
    <property type="entry name" value="4FE4S_FER_2"/>
    <property type="match status" value="1"/>
</dbReference>
<comment type="similarity">
    <text evidence="1">Belongs to the NARF family.</text>
</comment>
<evidence type="ECO:0000256" key="1">
    <source>
        <dbReference type="ARBA" id="ARBA00006596"/>
    </source>
</evidence>
<accession>A0ABQ9XHG4</accession>
<proteinExistence type="inferred from homology"/>
<dbReference type="InterPro" id="IPR017896">
    <property type="entry name" value="4Fe4S_Fe-S-bd"/>
</dbReference>
<protein>
    <submittedName>
        <fullName evidence="3">4Fe-4S dicluster domain-containing protein</fullName>
    </submittedName>
</protein>